<dbReference type="EMBL" id="QBMC01000090">
    <property type="protein sequence ID" value="PZO15667.1"/>
    <property type="molecule type" value="Genomic_DNA"/>
</dbReference>
<organism evidence="1 2">
    <name type="scientific">Leptolyngbya foveolarum</name>
    <dbReference type="NCBI Taxonomy" id="47253"/>
    <lineage>
        <taxon>Bacteria</taxon>
        <taxon>Bacillati</taxon>
        <taxon>Cyanobacteriota</taxon>
        <taxon>Cyanophyceae</taxon>
        <taxon>Leptolyngbyales</taxon>
        <taxon>Leptolyngbyaceae</taxon>
        <taxon>Leptolyngbya group</taxon>
        <taxon>Leptolyngbya</taxon>
    </lineage>
</organism>
<dbReference type="Proteomes" id="UP000249354">
    <property type="component" value="Unassembled WGS sequence"/>
</dbReference>
<dbReference type="AlphaFoldDB" id="A0A2W4U8S9"/>
<comment type="caution">
    <text evidence="1">The sequence shown here is derived from an EMBL/GenBank/DDBJ whole genome shotgun (WGS) entry which is preliminary data.</text>
</comment>
<evidence type="ECO:0000313" key="2">
    <source>
        <dbReference type="Proteomes" id="UP000249354"/>
    </source>
</evidence>
<protein>
    <recommendedName>
        <fullName evidence="3">Type II toxin-antitoxin system HicA family toxin</fullName>
    </recommendedName>
</protein>
<name>A0A2W4U8S9_9CYAN</name>
<proteinExistence type="predicted"/>
<evidence type="ECO:0008006" key="3">
    <source>
        <dbReference type="Google" id="ProtNLM"/>
    </source>
</evidence>
<accession>A0A2W4U8S9</accession>
<reference evidence="1 2" key="2">
    <citation type="submission" date="2018-06" db="EMBL/GenBank/DDBJ databases">
        <title>Metagenomic assembly of (sub)arctic Cyanobacteria and their associated microbiome from non-axenic cultures.</title>
        <authorList>
            <person name="Baurain D."/>
        </authorList>
    </citation>
    <scope>NUCLEOTIDE SEQUENCE [LARGE SCALE GENOMIC DNA]</scope>
    <source>
        <strain evidence="1">ULC129bin1</strain>
    </source>
</reference>
<gene>
    <name evidence="1" type="ORF">DCF25_13465</name>
</gene>
<evidence type="ECO:0000313" key="1">
    <source>
        <dbReference type="EMBL" id="PZO15667.1"/>
    </source>
</evidence>
<sequence>MAIELNSNQQKIYDAIWDEPITRKLKFSKVDGLLSSICENRISRKGSPNVAFAHHGESWGMHRPHPDKGLKTPYIQQIRLFLIDSGLKEEIEADD</sequence>
<reference evidence="2" key="1">
    <citation type="submission" date="2018-04" db="EMBL/GenBank/DDBJ databases">
        <authorList>
            <person name="Cornet L."/>
        </authorList>
    </citation>
    <scope>NUCLEOTIDE SEQUENCE [LARGE SCALE GENOMIC DNA]</scope>
</reference>